<dbReference type="PANTHER" id="PTHR13774:SF17">
    <property type="entry name" value="PHENAZINE BIOSYNTHESIS-LIKE DOMAIN-CONTAINING PROTEIN"/>
    <property type="match status" value="1"/>
</dbReference>
<reference evidence="3 4" key="1">
    <citation type="submission" date="2020-08" db="EMBL/GenBank/DDBJ databases">
        <title>Plant Genome Project.</title>
        <authorList>
            <person name="Zhang R.-G."/>
        </authorList>
    </citation>
    <scope>NUCLEOTIDE SEQUENCE [LARGE SCALE GENOMIC DNA]</scope>
    <source>
        <tissue evidence="3">Rhizome</tissue>
    </source>
</reference>
<dbReference type="PANTHER" id="PTHR13774">
    <property type="entry name" value="PHENAZINE BIOSYNTHESIS PROTEIN"/>
    <property type="match status" value="1"/>
</dbReference>
<dbReference type="EMBL" id="JACMSC010000012">
    <property type="protein sequence ID" value="KAG6497183.1"/>
    <property type="molecule type" value="Genomic_DNA"/>
</dbReference>
<dbReference type="InterPro" id="IPR003719">
    <property type="entry name" value="Phenazine_PhzF-like"/>
</dbReference>
<dbReference type="Gene3D" id="3.10.310.10">
    <property type="entry name" value="Diaminopimelate Epimerase, Chain A, domain 1"/>
    <property type="match status" value="2"/>
</dbReference>
<evidence type="ECO:0000313" key="4">
    <source>
        <dbReference type="Proteomes" id="UP000734854"/>
    </source>
</evidence>
<sequence>MQVELCGHATLAAAHFLWSHGLVNSEVIYFSTKSGTLTAKRVVSSNIFDAIDVSSTKAQKFFIELDFPVLPVAECDALETLSIPVTLNGASIINVQKFGADEQLMVELSSAKDILNLQPNFEEIQKCAGGALVVTTSAPANSEFDFFTRYFCPKFGINEDPVCGSVHCALTPYWSKKLGKNSLVAYMASPRSGRLDLELIVETQRVLIRGEAVTVMTGTLLV</sequence>
<keyword evidence="4" id="KW-1185">Reference proteome</keyword>
<dbReference type="GO" id="GO:0005737">
    <property type="term" value="C:cytoplasm"/>
    <property type="evidence" value="ECO:0007669"/>
    <property type="project" value="TreeGrafter"/>
</dbReference>
<dbReference type="Pfam" id="PF02567">
    <property type="entry name" value="PhzC-PhzF"/>
    <property type="match status" value="1"/>
</dbReference>
<dbReference type="Proteomes" id="UP000734854">
    <property type="component" value="Unassembled WGS sequence"/>
</dbReference>
<protein>
    <recommendedName>
        <fullName evidence="5">Phenazine biosynthesis PhzC/PhzF protein</fullName>
    </recommendedName>
</protein>
<evidence type="ECO:0000313" key="3">
    <source>
        <dbReference type="EMBL" id="KAG6497183.1"/>
    </source>
</evidence>
<comment type="caution">
    <text evidence="3">The sequence shown here is derived from an EMBL/GenBank/DDBJ whole genome shotgun (WGS) entry which is preliminary data.</text>
</comment>
<dbReference type="SUPFAM" id="SSF54506">
    <property type="entry name" value="Diaminopimelate epimerase-like"/>
    <property type="match status" value="1"/>
</dbReference>
<dbReference type="AlphaFoldDB" id="A0A8J5KRM7"/>
<gene>
    <name evidence="3" type="ORF">ZIOFF_045072</name>
</gene>
<dbReference type="GO" id="GO:0016853">
    <property type="term" value="F:isomerase activity"/>
    <property type="evidence" value="ECO:0007669"/>
    <property type="project" value="UniProtKB-KW"/>
</dbReference>
<proteinExistence type="inferred from homology"/>
<name>A0A8J5KRM7_ZINOF</name>
<evidence type="ECO:0000256" key="1">
    <source>
        <dbReference type="ARBA" id="ARBA00008270"/>
    </source>
</evidence>
<evidence type="ECO:0008006" key="5">
    <source>
        <dbReference type="Google" id="ProtNLM"/>
    </source>
</evidence>
<comment type="similarity">
    <text evidence="1">Belongs to the PhzF family.</text>
</comment>
<keyword evidence="2" id="KW-0413">Isomerase</keyword>
<accession>A0A8J5KRM7</accession>
<evidence type="ECO:0000256" key="2">
    <source>
        <dbReference type="ARBA" id="ARBA00023235"/>
    </source>
</evidence>
<organism evidence="3 4">
    <name type="scientific">Zingiber officinale</name>
    <name type="common">Ginger</name>
    <name type="synonym">Amomum zingiber</name>
    <dbReference type="NCBI Taxonomy" id="94328"/>
    <lineage>
        <taxon>Eukaryota</taxon>
        <taxon>Viridiplantae</taxon>
        <taxon>Streptophyta</taxon>
        <taxon>Embryophyta</taxon>
        <taxon>Tracheophyta</taxon>
        <taxon>Spermatophyta</taxon>
        <taxon>Magnoliopsida</taxon>
        <taxon>Liliopsida</taxon>
        <taxon>Zingiberales</taxon>
        <taxon>Zingiberaceae</taxon>
        <taxon>Zingiber</taxon>
    </lineage>
</organism>